<dbReference type="SFLD" id="SFLDG01143">
    <property type="entry name" value="C2.B.3:_Phosphomannomutase_Lik"/>
    <property type="match status" value="1"/>
</dbReference>
<dbReference type="GO" id="GO:0006487">
    <property type="term" value="P:protein N-linked glycosylation"/>
    <property type="evidence" value="ECO:0007669"/>
    <property type="project" value="TreeGrafter"/>
</dbReference>
<dbReference type="GO" id="GO:0009298">
    <property type="term" value="P:GDP-mannose biosynthetic process"/>
    <property type="evidence" value="ECO:0007669"/>
    <property type="project" value="UniProtKB-UniPathway"/>
</dbReference>
<proteinExistence type="inferred from homology"/>
<keyword evidence="8 12" id="KW-0460">Magnesium</keyword>
<dbReference type="EMBL" id="CP011450">
    <property type="protein sequence ID" value="AKH18865.1"/>
    <property type="molecule type" value="Genomic_DNA"/>
</dbReference>
<feature type="binding site" evidence="12">
    <location>
        <position position="208"/>
    </location>
    <ligand>
        <name>Mg(2+)</name>
        <dbReference type="ChEBI" id="CHEBI:18420"/>
        <label>1</label>
    </ligand>
</feature>
<comment type="cofactor">
    <cofactor evidence="12">
        <name>Mg(2+)</name>
        <dbReference type="ChEBI" id="CHEBI:18420"/>
    </cofactor>
</comment>
<evidence type="ECO:0000256" key="1">
    <source>
        <dbReference type="ARBA" id="ARBA00004496"/>
    </source>
</evidence>
<dbReference type="Gene3D" id="3.30.1240.20">
    <property type="match status" value="1"/>
</dbReference>
<keyword evidence="14" id="KW-1185">Reference proteome</keyword>
<dbReference type="SFLD" id="SFLDS00003">
    <property type="entry name" value="Haloacid_Dehalogenase"/>
    <property type="match status" value="1"/>
</dbReference>
<feature type="binding site" evidence="12">
    <location>
        <position position="10"/>
    </location>
    <ligand>
        <name>Mg(2+)</name>
        <dbReference type="ChEBI" id="CHEBI:18420"/>
        <label>1</label>
    </ligand>
</feature>
<dbReference type="PANTHER" id="PTHR10466:SF0">
    <property type="entry name" value="PHOSPHOMANNOMUTASE"/>
    <property type="match status" value="1"/>
</dbReference>
<dbReference type="PANTHER" id="PTHR10466">
    <property type="entry name" value="PHOSPHOMANNOMUTASE"/>
    <property type="match status" value="1"/>
</dbReference>
<dbReference type="Proteomes" id="UP000018851">
    <property type="component" value="Plasmid pNXO2"/>
</dbReference>
<evidence type="ECO:0000256" key="8">
    <source>
        <dbReference type="ARBA" id="ARBA00022842"/>
    </source>
</evidence>
<gene>
    <name evidence="13" type="ORF">NX02_p1120</name>
</gene>
<keyword evidence="9" id="KW-0413">Isomerase</keyword>
<evidence type="ECO:0000256" key="4">
    <source>
        <dbReference type="ARBA" id="ARBA00011738"/>
    </source>
</evidence>
<feature type="binding site" evidence="11">
    <location>
        <position position="124"/>
    </location>
    <ligand>
        <name>alpha-D-mannose 1-phosphate</name>
        <dbReference type="ChEBI" id="CHEBI:58409"/>
    </ligand>
</feature>
<evidence type="ECO:0000256" key="5">
    <source>
        <dbReference type="ARBA" id="ARBA00012730"/>
    </source>
</evidence>
<dbReference type="Gene3D" id="3.40.50.1000">
    <property type="entry name" value="HAD superfamily/HAD-like"/>
    <property type="match status" value="1"/>
</dbReference>
<organism evidence="13 14">
    <name type="scientific">Sphingomonas sanxanigenens DSM 19645 = NX02</name>
    <dbReference type="NCBI Taxonomy" id="1123269"/>
    <lineage>
        <taxon>Bacteria</taxon>
        <taxon>Pseudomonadati</taxon>
        <taxon>Pseudomonadota</taxon>
        <taxon>Alphaproteobacteria</taxon>
        <taxon>Sphingomonadales</taxon>
        <taxon>Sphingomonadaceae</taxon>
        <taxon>Sphingomonas</taxon>
    </lineage>
</organism>
<dbReference type="OrthoDB" id="2241234at2"/>
<dbReference type="InterPro" id="IPR006379">
    <property type="entry name" value="HAD-SF_hydro_IIB"/>
</dbReference>
<feature type="binding site" evidence="12">
    <location>
        <position position="8"/>
    </location>
    <ligand>
        <name>Mg(2+)</name>
        <dbReference type="ChEBI" id="CHEBI:18420"/>
        <label>1</label>
    </ligand>
</feature>
<evidence type="ECO:0000256" key="2">
    <source>
        <dbReference type="ARBA" id="ARBA00004699"/>
    </source>
</evidence>
<keyword evidence="6" id="KW-0963">Cytoplasm</keyword>
<comment type="pathway">
    <text evidence="2">Nucleotide-sugar biosynthesis; GDP-alpha-D-mannose biosynthesis; alpha-D-mannose 1-phosphate from D-fructose 6-phosphate: step 2/2.</text>
</comment>
<dbReference type="SFLD" id="SFLDG01140">
    <property type="entry name" value="C2.B:_Phosphomannomutase_and_P"/>
    <property type="match status" value="1"/>
</dbReference>
<dbReference type="InterPro" id="IPR005002">
    <property type="entry name" value="PMM"/>
</dbReference>
<feature type="binding site" evidence="11">
    <location>
        <position position="175"/>
    </location>
    <ligand>
        <name>alpha-D-mannose 1-phosphate</name>
        <dbReference type="ChEBI" id="CHEBI:58409"/>
    </ligand>
</feature>
<geneLocation type="plasmid" evidence="13 14">
    <name>pNXO2</name>
</geneLocation>
<keyword evidence="13" id="KW-0378">Hydrolase</keyword>
<evidence type="ECO:0000256" key="3">
    <source>
        <dbReference type="ARBA" id="ARBA00009736"/>
    </source>
</evidence>
<dbReference type="GO" id="GO:0005829">
    <property type="term" value="C:cytosol"/>
    <property type="evidence" value="ECO:0007669"/>
    <property type="project" value="TreeGrafter"/>
</dbReference>
<evidence type="ECO:0000313" key="13">
    <source>
        <dbReference type="EMBL" id="AKH18865.1"/>
    </source>
</evidence>
<evidence type="ECO:0000256" key="9">
    <source>
        <dbReference type="ARBA" id="ARBA00023235"/>
    </source>
</evidence>
<feature type="active site" description="Nucleophile" evidence="10">
    <location>
        <position position="8"/>
    </location>
</feature>
<evidence type="ECO:0000256" key="10">
    <source>
        <dbReference type="PIRSR" id="PIRSR605002-1"/>
    </source>
</evidence>
<dbReference type="GO" id="GO:0004615">
    <property type="term" value="F:phosphomannomutase activity"/>
    <property type="evidence" value="ECO:0007669"/>
    <property type="project" value="UniProtKB-EC"/>
</dbReference>
<evidence type="ECO:0000256" key="7">
    <source>
        <dbReference type="ARBA" id="ARBA00022723"/>
    </source>
</evidence>
<evidence type="ECO:0000313" key="14">
    <source>
        <dbReference type="Proteomes" id="UP000018851"/>
    </source>
</evidence>
<dbReference type="GO" id="GO:0046872">
    <property type="term" value="F:metal ion binding"/>
    <property type="evidence" value="ECO:0007669"/>
    <property type="project" value="UniProtKB-KW"/>
</dbReference>
<evidence type="ECO:0000256" key="12">
    <source>
        <dbReference type="PIRSR" id="PIRSR605002-3"/>
    </source>
</evidence>
<name>A0A0F7JVT0_9SPHN</name>
<dbReference type="GO" id="GO:0006013">
    <property type="term" value="P:mannose metabolic process"/>
    <property type="evidence" value="ECO:0007669"/>
    <property type="project" value="TreeGrafter"/>
</dbReference>
<keyword evidence="7 12" id="KW-0479">Metal-binding</keyword>
<comment type="subunit">
    <text evidence="4">Homodimer.</text>
</comment>
<dbReference type="EC" id="5.4.2.8" evidence="5"/>
<comment type="subcellular location">
    <subcellularLocation>
        <location evidence="1">Cytoplasm</location>
    </subcellularLocation>
</comment>
<keyword evidence="13" id="KW-0614">Plasmid</keyword>
<dbReference type="UniPathway" id="UPA00126">
    <property type="reaction ID" value="UER00424"/>
</dbReference>
<dbReference type="InterPro" id="IPR043169">
    <property type="entry name" value="PMM_cap"/>
</dbReference>
<protein>
    <recommendedName>
        <fullName evidence="5">phosphomannomutase</fullName>
        <ecNumber evidence="5">5.4.2.8</ecNumber>
    </recommendedName>
</protein>
<feature type="binding site" evidence="11">
    <location>
        <position position="177"/>
    </location>
    <ligand>
        <name>alpha-D-mannose 1-phosphate</name>
        <dbReference type="ChEBI" id="CHEBI:58409"/>
    </ligand>
</feature>
<dbReference type="GO" id="GO:0016791">
    <property type="term" value="F:phosphatase activity"/>
    <property type="evidence" value="ECO:0007669"/>
    <property type="project" value="UniProtKB-ARBA"/>
</dbReference>
<feature type="active site" description="Proton donor/acceptor" evidence="10">
    <location>
        <position position="10"/>
    </location>
</feature>
<dbReference type="RefSeq" id="WP_047100359.1">
    <property type="nucleotide sequence ID" value="NZ_CP011450.1"/>
</dbReference>
<evidence type="ECO:0000256" key="6">
    <source>
        <dbReference type="ARBA" id="ARBA00022490"/>
    </source>
</evidence>
<dbReference type="InterPro" id="IPR023214">
    <property type="entry name" value="HAD_sf"/>
</dbReference>
<accession>A0A0F7JVT0</accession>
<dbReference type="SUPFAM" id="SSF56784">
    <property type="entry name" value="HAD-like"/>
    <property type="match status" value="1"/>
</dbReference>
<dbReference type="Pfam" id="PF03332">
    <property type="entry name" value="PMM"/>
    <property type="match status" value="1"/>
</dbReference>
<reference evidence="13 14" key="1">
    <citation type="submission" date="2015-05" db="EMBL/GenBank/DDBJ databases">
        <title>Plasmid of Sphingomonas sanxanigenens NX02.</title>
        <authorList>
            <person name="Huang H."/>
            <person name="Ma T."/>
        </authorList>
    </citation>
    <scope>NUCLEOTIDE SEQUENCE [LARGE SCALE GENOMIC DNA]</scope>
    <source>
        <strain evidence="13 14">NX02</strain>
        <plasmid evidence="14">Plasmid pNXO2</plasmid>
    </source>
</reference>
<sequence length="259" mass="28406">MKRLIAFDLDGTLAESKQPIDQATAELLAELLDLLRVAVISGGDWPQFETQVVSRLPRKANLRQLFIMPTTGTKLYRFDAGWQVVYADVFSQEERSRILDALTRAADESGLRETQIWGERVEDRGSQITFSGLGQLAPLDAKTAWDPDFAKRKRLQAALRTTLHDLSVNIGGSTSIDITRQGIDKAYGMRKLAEHAGVPFAEMLFLGDAIYPGGNDNPVREAGIDTIAVRDVAETRTAISAIIACLRPSQANGRGDPVP</sequence>
<dbReference type="InterPro" id="IPR036412">
    <property type="entry name" value="HAD-like_sf"/>
</dbReference>
<dbReference type="NCBIfam" id="TIGR01484">
    <property type="entry name" value="HAD-SF-IIB"/>
    <property type="match status" value="1"/>
</dbReference>
<evidence type="ECO:0000256" key="11">
    <source>
        <dbReference type="PIRSR" id="PIRSR605002-2"/>
    </source>
</evidence>
<comment type="similarity">
    <text evidence="3">Belongs to the eukaryotic PMM family.</text>
</comment>
<dbReference type="KEGG" id="ssan:NX02_p1120"/>
<dbReference type="AlphaFoldDB" id="A0A0F7JVT0"/>